<evidence type="ECO:0000313" key="3">
    <source>
        <dbReference type="EMBL" id="KAK0671271.1"/>
    </source>
</evidence>
<proteinExistence type="predicted"/>
<dbReference type="AlphaFoldDB" id="A0AA39ZHQ2"/>
<feature type="chain" id="PRO_5041267460" description="Cellobiose dehydrogenase-like cytochrome domain-containing protein" evidence="1">
    <location>
        <begin position="21"/>
        <end position="243"/>
    </location>
</feature>
<feature type="domain" description="Cellobiose dehydrogenase-like cytochrome" evidence="2">
    <location>
        <begin position="30"/>
        <end position="216"/>
    </location>
</feature>
<dbReference type="SUPFAM" id="SSF49344">
    <property type="entry name" value="CBD9-like"/>
    <property type="match status" value="1"/>
</dbReference>
<dbReference type="InterPro" id="IPR015920">
    <property type="entry name" value="Cellobiose_DH-like_cyt"/>
</dbReference>
<evidence type="ECO:0000256" key="1">
    <source>
        <dbReference type="SAM" id="SignalP"/>
    </source>
</evidence>
<protein>
    <recommendedName>
        <fullName evidence="2">Cellobiose dehydrogenase-like cytochrome domain-containing protein</fullName>
    </recommendedName>
</protein>
<feature type="signal peptide" evidence="1">
    <location>
        <begin position="1"/>
        <end position="20"/>
    </location>
</feature>
<reference evidence="3" key="1">
    <citation type="submission" date="2023-06" db="EMBL/GenBank/DDBJ databases">
        <title>Genome-scale phylogeny and comparative genomics of the fungal order Sordariales.</title>
        <authorList>
            <consortium name="Lawrence Berkeley National Laboratory"/>
            <person name="Hensen N."/>
            <person name="Bonometti L."/>
            <person name="Westerberg I."/>
            <person name="Brannstrom I.O."/>
            <person name="Guillou S."/>
            <person name="Cros-Aarteil S."/>
            <person name="Calhoun S."/>
            <person name="Haridas S."/>
            <person name="Kuo A."/>
            <person name="Mondo S."/>
            <person name="Pangilinan J."/>
            <person name="Riley R."/>
            <person name="Labutti K."/>
            <person name="Andreopoulos B."/>
            <person name="Lipzen A."/>
            <person name="Chen C."/>
            <person name="Yanf M."/>
            <person name="Daum C."/>
            <person name="Ng V."/>
            <person name="Clum A."/>
            <person name="Steindorff A."/>
            <person name="Ohm R."/>
            <person name="Martin F."/>
            <person name="Silar P."/>
            <person name="Natvig D."/>
            <person name="Lalanne C."/>
            <person name="Gautier V."/>
            <person name="Ament-Velasquez S.L."/>
            <person name="Kruys A."/>
            <person name="Hutchinson M.I."/>
            <person name="Powell A.J."/>
            <person name="Barry K."/>
            <person name="Miller A.N."/>
            <person name="Grigoriev I.V."/>
            <person name="Debuchy R."/>
            <person name="Gladieux P."/>
            <person name="Thoren M.H."/>
            <person name="Johannesson H."/>
        </authorList>
    </citation>
    <scope>NUCLEOTIDE SEQUENCE</scope>
    <source>
        <strain evidence="3">CBS 307.81</strain>
    </source>
</reference>
<dbReference type="PANTHER" id="PTHR47190">
    <property type="entry name" value="DEHYDROGENASE, PUTATIVE-RELATED"/>
    <property type="match status" value="1"/>
</dbReference>
<evidence type="ECO:0000259" key="2">
    <source>
        <dbReference type="Pfam" id="PF16010"/>
    </source>
</evidence>
<dbReference type="PANTHER" id="PTHR47190:SF1">
    <property type="entry name" value="GLUCOSE-METHANOL-CHOLINE OXIDOREDUCTASE N-TERMINAL DOMAIN-CONTAINING PROTEIN"/>
    <property type="match status" value="1"/>
</dbReference>
<dbReference type="Gene3D" id="2.60.40.1210">
    <property type="entry name" value="Cellobiose dehydrogenase, cytochrome domain"/>
    <property type="match status" value="1"/>
</dbReference>
<comment type="caution">
    <text evidence="3">The sequence shown here is derived from an EMBL/GenBank/DDBJ whole genome shotgun (WGS) entry which is preliminary data.</text>
</comment>
<organism evidence="3 4">
    <name type="scientific">Cercophora samala</name>
    <dbReference type="NCBI Taxonomy" id="330535"/>
    <lineage>
        <taxon>Eukaryota</taxon>
        <taxon>Fungi</taxon>
        <taxon>Dikarya</taxon>
        <taxon>Ascomycota</taxon>
        <taxon>Pezizomycotina</taxon>
        <taxon>Sordariomycetes</taxon>
        <taxon>Sordariomycetidae</taxon>
        <taxon>Sordariales</taxon>
        <taxon>Lasiosphaeriaceae</taxon>
        <taxon>Cercophora</taxon>
    </lineage>
</organism>
<accession>A0AA39ZHQ2</accession>
<dbReference type="EMBL" id="JAULSY010000022">
    <property type="protein sequence ID" value="KAK0671271.1"/>
    <property type="molecule type" value="Genomic_DNA"/>
</dbReference>
<sequence>MKTSLFAAAVAALATPVVFAQERDPTSEIYTDSSSNITFNTWSPTPFVTIGVALPPDALQTDADEFVLPLTLPFMQTCSDPAGWCGVSLGGGMVSNLLVLAYPSPSNPEKILTSLRWASDYGPPIEPYNGDARLTQISSTLNATHYQVLFRCEKCLGEWRHGEEQQGASFPSSGGFLLFGWCHASSAPFGEAECADTAEMGQHDSQGLFGAEVTSFTLASSAEEYALWAGKATGGAADGECVA</sequence>
<dbReference type="InterPro" id="IPR053208">
    <property type="entry name" value="GMC_Oxidoreductase_CD"/>
</dbReference>
<evidence type="ECO:0000313" key="4">
    <source>
        <dbReference type="Proteomes" id="UP001174997"/>
    </source>
</evidence>
<dbReference type="Proteomes" id="UP001174997">
    <property type="component" value="Unassembled WGS sequence"/>
</dbReference>
<dbReference type="CDD" id="cd09630">
    <property type="entry name" value="CDH_like_cytochrome"/>
    <property type="match status" value="1"/>
</dbReference>
<gene>
    <name evidence="3" type="ORF">QBC41DRAFT_386368</name>
</gene>
<dbReference type="Pfam" id="PF16010">
    <property type="entry name" value="CDH-cyt"/>
    <property type="match status" value="1"/>
</dbReference>
<keyword evidence="4" id="KW-1185">Reference proteome</keyword>
<keyword evidence="1" id="KW-0732">Signal</keyword>
<name>A0AA39ZHQ2_9PEZI</name>